<comment type="caution">
    <text evidence="1">The sequence shown here is derived from an EMBL/GenBank/DDBJ whole genome shotgun (WGS) entry which is preliminary data.</text>
</comment>
<sequence length="101" mass="11421">MHSCSPLPEILPKERKFIVFQTQLLQLFEHCFACGQVALPSVRHVKGSFVRIEQECSNAGCREKSHTWDSQPFIKDIPAGNLLMSSSILFSGKFLLHFITS</sequence>
<proteinExistence type="predicted"/>
<dbReference type="PANTHER" id="PTHR31751">
    <property type="entry name" value="SI:CH211-108C17.2-RELATED-RELATED"/>
    <property type="match status" value="1"/>
</dbReference>
<dbReference type="EMBL" id="JACVVK020000336">
    <property type="protein sequence ID" value="KAK7477998.1"/>
    <property type="molecule type" value="Genomic_DNA"/>
</dbReference>
<accession>A0ABD0JSA2</accession>
<gene>
    <name evidence="1" type="ORF">BaRGS_00030756</name>
</gene>
<evidence type="ECO:0000313" key="2">
    <source>
        <dbReference type="Proteomes" id="UP001519460"/>
    </source>
</evidence>
<name>A0ABD0JSA2_9CAEN</name>
<organism evidence="1 2">
    <name type="scientific">Batillaria attramentaria</name>
    <dbReference type="NCBI Taxonomy" id="370345"/>
    <lineage>
        <taxon>Eukaryota</taxon>
        <taxon>Metazoa</taxon>
        <taxon>Spiralia</taxon>
        <taxon>Lophotrochozoa</taxon>
        <taxon>Mollusca</taxon>
        <taxon>Gastropoda</taxon>
        <taxon>Caenogastropoda</taxon>
        <taxon>Sorbeoconcha</taxon>
        <taxon>Cerithioidea</taxon>
        <taxon>Batillariidae</taxon>
        <taxon>Batillaria</taxon>
    </lineage>
</organism>
<dbReference type="Proteomes" id="UP001519460">
    <property type="component" value="Unassembled WGS sequence"/>
</dbReference>
<reference evidence="1 2" key="1">
    <citation type="journal article" date="2023" name="Sci. Data">
        <title>Genome assembly of the Korean intertidal mud-creeper Batillaria attramentaria.</title>
        <authorList>
            <person name="Patra A.K."/>
            <person name="Ho P.T."/>
            <person name="Jun S."/>
            <person name="Lee S.J."/>
            <person name="Kim Y."/>
            <person name="Won Y.J."/>
        </authorList>
    </citation>
    <scope>NUCLEOTIDE SEQUENCE [LARGE SCALE GENOMIC DNA]</scope>
    <source>
        <strain evidence="1">Wonlab-2016</strain>
    </source>
</reference>
<evidence type="ECO:0000313" key="1">
    <source>
        <dbReference type="EMBL" id="KAK7477998.1"/>
    </source>
</evidence>
<protein>
    <submittedName>
        <fullName evidence="1">Uncharacterized protein</fullName>
    </submittedName>
</protein>
<keyword evidence="2" id="KW-1185">Reference proteome</keyword>
<dbReference type="PANTHER" id="PTHR31751:SF42">
    <property type="entry name" value="PROTEIN CBG10204"/>
    <property type="match status" value="1"/>
</dbReference>
<dbReference type="AlphaFoldDB" id="A0ABD0JSA2"/>